<evidence type="ECO:0000259" key="12">
    <source>
        <dbReference type="Pfam" id="PF08544"/>
    </source>
</evidence>
<comment type="pathway">
    <text evidence="1">Carbohydrate metabolism; galactose metabolism.</text>
</comment>
<evidence type="ECO:0000256" key="10">
    <source>
        <dbReference type="ARBA" id="ARBA00049538"/>
    </source>
</evidence>
<reference evidence="14" key="1">
    <citation type="submission" date="2020-11" db="EMBL/GenBank/DDBJ databases">
        <authorList>
            <person name="Koelle M."/>
            <person name="Horta M.A.C."/>
            <person name="Nowrousian M."/>
            <person name="Ohm R.A."/>
            <person name="Benz P."/>
            <person name="Pilgard A."/>
        </authorList>
    </citation>
    <scope>NUCLEOTIDE SEQUENCE</scope>
    <source>
        <strain evidence="14">FPRL280</strain>
    </source>
</reference>
<keyword evidence="7" id="KW-0418">Kinase</keyword>
<organism evidence="14 15">
    <name type="scientific">Rhodonia placenta</name>
    <dbReference type="NCBI Taxonomy" id="104341"/>
    <lineage>
        <taxon>Eukaryota</taxon>
        <taxon>Fungi</taxon>
        <taxon>Dikarya</taxon>
        <taxon>Basidiomycota</taxon>
        <taxon>Agaricomycotina</taxon>
        <taxon>Agaricomycetes</taxon>
        <taxon>Polyporales</taxon>
        <taxon>Adustoporiaceae</taxon>
        <taxon>Rhodonia</taxon>
    </lineage>
</organism>
<reference evidence="14" key="2">
    <citation type="journal article" name="Front. Microbiol.">
        <title>Degradative Capacity of Two Strains of Rhodonia placenta: From Phenotype to Genotype.</title>
        <authorList>
            <person name="Kolle M."/>
            <person name="Horta M.A.C."/>
            <person name="Nowrousian M."/>
            <person name="Ohm R.A."/>
            <person name="Benz J.P."/>
            <person name="Pilgard A."/>
        </authorList>
    </citation>
    <scope>NUCLEOTIDE SEQUENCE</scope>
    <source>
        <strain evidence="14">FPRL280</strain>
    </source>
</reference>
<dbReference type="Pfam" id="PF10509">
    <property type="entry name" value="GalKase_gal_bdg"/>
    <property type="match status" value="1"/>
</dbReference>
<dbReference type="GO" id="GO:0005524">
    <property type="term" value="F:ATP binding"/>
    <property type="evidence" value="ECO:0007669"/>
    <property type="project" value="UniProtKB-KW"/>
</dbReference>
<evidence type="ECO:0000256" key="2">
    <source>
        <dbReference type="ARBA" id="ARBA00006566"/>
    </source>
</evidence>
<dbReference type="Pfam" id="PF00288">
    <property type="entry name" value="GHMP_kinases_N"/>
    <property type="match status" value="1"/>
</dbReference>
<evidence type="ECO:0000256" key="1">
    <source>
        <dbReference type="ARBA" id="ARBA00004947"/>
    </source>
</evidence>
<keyword evidence="6" id="KW-0547">Nucleotide-binding</keyword>
<evidence type="ECO:0000256" key="5">
    <source>
        <dbReference type="ARBA" id="ARBA00022679"/>
    </source>
</evidence>
<proteinExistence type="inferred from homology"/>
<evidence type="ECO:0000256" key="8">
    <source>
        <dbReference type="ARBA" id="ARBA00022840"/>
    </source>
</evidence>
<dbReference type="PANTHER" id="PTHR10457">
    <property type="entry name" value="MEVALONATE KINASE/GALACTOKINASE"/>
    <property type="match status" value="1"/>
</dbReference>
<dbReference type="Proteomes" id="UP000639403">
    <property type="component" value="Unassembled WGS sequence"/>
</dbReference>
<evidence type="ECO:0000313" key="14">
    <source>
        <dbReference type="EMBL" id="KAF9806808.1"/>
    </source>
</evidence>
<dbReference type="PROSITE" id="PS00106">
    <property type="entry name" value="GALACTOKINASE"/>
    <property type="match status" value="1"/>
</dbReference>
<evidence type="ECO:0000313" key="15">
    <source>
        <dbReference type="Proteomes" id="UP000639403"/>
    </source>
</evidence>
<dbReference type="GO" id="GO:0004335">
    <property type="term" value="F:galactokinase activity"/>
    <property type="evidence" value="ECO:0007669"/>
    <property type="project" value="UniProtKB-EC"/>
</dbReference>
<dbReference type="Gene3D" id="1.20.1440.340">
    <property type="match status" value="1"/>
</dbReference>
<comment type="similarity">
    <text evidence="2">Belongs to the GHMP kinase family. GalK subfamily.</text>
</comment>
<dbReference type="PRINTS" id="PR00473">
    <property type="entry name" value="GALCTOKINASE"/>
</dbReference>
<comment type="catalytic activity">
    <reaction evidence="10">
        <text>alpha-D-galactose + ATP = alpha-D-galactose 1-phosphate + ADP + H(+)</text>
        <dbReference type="Rhea" id="RHEA:13553"/>
        <dbReference type="ChEBI" id="CHEBI:15378"/>
        <dbReference type="ChEBI" id="CHEBI:28061"/>
        <dbReference type="ChEBI" id="CHEBI:30616"/>
        <dbReference type="ChEBI" id="CHEBI:58336"/>
        <dbReference type="ChEBI" id="CHEBI:456216"/>
        <dbReference type="EC" id="2.7.1.6"/>
    </reaction>
    <physiologicalReaction direction="left-to-right" evidence="10">
        <dbReference type="Rhea" id="RHEA:13554"/>
    </physiologicalReaction>
</comment>
<evidence type="ECO:0000256" key="6">
    <source>
        <dbReference type="ARBA" id="ARBA00022741"/>
    </source>
</evidence>
<dbReference type="InterPro" id="IPR006204">
    <property type="entry name" value="GHMP_kinase_N_dom"/>
</dbReference>
<feature type="domain" description="GHMP kinase C-terminal" evidence="12">
    <location>
        <begin position="438"/>
        <end position="517"/>
    </location>
</feature>
<dbReference type="EMBL" id="JADOXO010000310">
    <property type="protein sequence ID" value="KAF9806808.1"/>
    <property type="molecule type" value="Genomic_DNA"/>
</dbReference>
<evidence type="ECO:0000256" key="9">
    <source>
        <dbReference type="ARBA" id="ARBA00029590"/>
    </source>
</evidence>
<sequence>MAAQLPIPVYTTLSDALGDLQTATVQGERWNSVVQEYEQRFGKKPAYIARAPGRVNLIGDHIDYVLFGVFPAAVEQDILIACGPSDANPDAHPGSVAAHNLDPRYGPQSFAPMLKSAPIPSAEEQQEAAGAVRAESWYLDINKRELRWESYVKAGYYGVLDRFFHPSTTDERPAPVDLLVTGCVPAGSGLSSSAAMVVASTLAFLAVNNKISGLTKGQLVEMSMENETRVGVNSGGMDQAASVISMPESALYITFFPTLSAEPIPLPTPRTVPGAVFVCANSLVVSDKVVGAKTRYNLRVVETLVSARVLARHLGVVLKPTERPTLREVLGRWLGYTEAKDQPSDLDTEKLRDGLQRVLPEVEKLRPARTDGQLGVTMEEMVEWSGLEQSVFREVYLSWVDVEATHFQLFKRTKHVFEEALRVLQFRDVCLRATATAGALAEGTLRELGALMDASHDSAAVLCENSCAEVDALVRAAKDAGAYGSRVTGAGWGGCTVSLVAEDAVPAFIAHMREAYPPYRGLDDGALSQVIFATKPSRGACGECAPCCVGVFECALMGCVCSVETRVKRARNSEEANIMLYDSTIDESIRNIFSQQVYDDSCRYSQHDGSSR</sequence>
<dbReference type="AlphaFoldDB" id="A0A8H7NW26"/>
<dbReference type="InterPro" id="IPR020568">
    <property type="entry name" value="Ribosomal_Su5_D2-typ_SF"/>
</dbReference>
<dbReference type="UniPathway" id="UPA00214"/>
<accession>A0A8H7NW26</accession>
<comment type="caution">
    <text evidence="14">The sequence shown here is derived from an EMBL/GenBank/DDBJ whole genome shotgun (WGS) entry which is preliminary data.</text>
</comment>
<dbReference type="PRINTS" id="PR00959">
    <property type="entry name" value="MEVGALKINASE"/>
</dbReference>
<dbReference type="SUPFAM" id="SSF54211">
    <property type="entry name" value="Ribosomal protein S5 domain 2-like"/>
    <property type="match status" value="1"/>
</dbReference>
<evidence type="ECO:0000256" key="3">
    <source>
        <dbReference type="ARBA" id="ARBA00012315"/>
    </source>
</evidence>
<evidence type="ECO:0000259" key="13">
    <source>
        <dbReference type="Pfam" id="PF10509"/>
    </source>
</evidence>
<protein>
    <recommendedName>
        <fullName evidence="4">Galactokinase</fullName>
        <ecNumber evidence="3">2.7.1.6</ecNumber>
    </recommendedName>
    <alternativeName>
        <fullName evidence="9">Galactose kinase</fullName>
    </alternativeName>
</protein>
<dbReference type="PANTHER" id="PTHR10457:SF7">
    <property type="entry name" value="GALACTOKINASE-RELATED"/>
    <property type="match status" value="1"/>
</dbReference>
<dbReference type="InterPro" id="IPR014721">
    <property type="entry name" value="Ribsml_uS5_D2-typ_fold_subgr"/>
</dbReference>
<evidence type="ECO:0000256" key="7">
    <source>
        <dbReference type="ARBA" id="ARBA00022777"/>
    </source>
</evidence>
<feature type="domain" description="GHMP kinase N-terminal" evidence="11">
    <location>
        <begin position="168"/>
        <end position="243"/>
    </location>
</feature>
<dbReference type="Gene3D" id="3.30.230.10">
    <property type="match status" value="1"/>
</dbReference>
<gene>
    <name evidence="14" type="ORF">IEO21_08528</name>
</gene>
<dbReference type="InterPro" id="IPR019741">
    <property type="entry name" value="Galactokinase_CS"/>
</dbReference>
<dbReference type="InterPro" id="IPR019539">
    <property type="entry name" value="GalKase_N"/>
</dbReference>
<dbReference type="SUPFAM" id="SSF55060">
    <property type="entry name" value="GHMP Kinase, C-terminal domain"/>
    <property type="match status" value="1"/>
</dbReference>
<keyword evidence="8" id="KW-0067">ATP-binding</keyword>
<dbReference type="NCBIfam" id="TIGR00131">
    <property type="entry name" value="gal_kin"/>
    <property type="match status" value="1"/>
</dbReference>
<dbReference type="EC" id="2.7.1.6" evidence="3"/>
<dbReference type="Gene3D" id="3.30.70.3170">
    <property type="match status" value="1"/>
</dbReference>
<dbReference type="InterPro" id="IPR006203">
    <property type="entry name" value="GHMP_knse_ATP-bd_CS"/>
</dbReference>
<name>A0A8H7NW26_9APHY</name>
<dbReference type="InterPro" id="IPR000705">
    <property type="entry name" value="Galactokinase"/>
</dbReference>
<dbReference type="Pfam" id="PF08544">
    <property type="entry name" value="GHMP_kinases_C"/>
    <property type="match status" value="1"/>
</dbReference>
<dbReference type="InterPro" id="IPR013750">
    <property type="entry name" value="GHMP_kinase_C_dom"/>
</dbReference>
<keyword evidence="5" id="KW-0808">Transferase</keyword>
<dbReference type="GO" id="GO:0006012">
    <property type="term" value="P:galactose metabolic process"/>
    <property type="evidence" value="ECO:0007669"/>
    <property type="project" value="UniProtKB-UniPathway"/>
</dbReference>
<evidence type="ECO:0000259" key="11">
    <source>
        <dbReference type="Pfam" id="PF00288"/>
    </source>
</evidence>
<dbReference type="GO" id="GO:0005829">
    <property type="term" value="C:cytosol"/>
    <property type="evidence" value="ECO:0007669"/>
    <property type="project" value="TreeGrafter"/>
</dbReference>
<evidence type="ECO:0000256" key="4">
    <source>
        <dbReference type="ARBA" id="ARBA00019487"/>
    </source>
</evidence>
<dbReference type="InterPro" id="IPR036554">
    <property type="entry name" value="GHMP_kinase_C_sf"/>
</dbReference>
<dbReference type="PROSITE" id="PS00627">
    <property type="entry name" value="GHMP_KINASES_ATP"/>
    <property type="match status" value="1"/>
</dbReference>
<feature type="domain" description="Galactokinase N-terminal" evidence="13">
    <location>
        <begin position="35"/>
        <end position="84"/>
    </location>
</feature>